<dbReference type="Proteomes" id="UP000607653">
    <property type="component" value="Unassembled WGS sequence"/>
</dbReference>
<keyword evidence="3" id="KW-1185">Reference proteome</keyword>
<sequence>MATGTVSSTKFRQYSVTFSKSASTSSGGDIVTRPLFPHSQECRRRSGGSRCKKSRRGWPRERQDSNLRTSSSCRISFRDLAASPLYYILRKTKALYNWFWGDVMDEGTMQDEVMLVEPYFSIPVIPTTTVPSNI</sequence>
<organism evidence="2 3">
    <name type="scientific">Nelumbo nucifera</name>
    <name type="common">Sacred lotus</name>
    <dbReference type="NCBI Taxonomy" id="4432"/>
    <lineage>
        <taxon>Eukaryota</taxon>
        <taxon>Viridiplantae</taxon>
        <taxon>Streptophyta</taxon>
        <taxon>Embryophyta</taxon>
        <taxon>Tracheophyta</taxon>
        <taxon>Spermatophyta</taxon>
        <taxon>Magnoliopsida</taxon>
        <taxon>Proteales</taxon>
        <taxon>Nelumbonaceae</taxon>
        <taxon>Nelumbo</taxon>
    </lineage>
</organism>
<proteinExistence type="predicted"/>
<feature type="region of interest" description="Disordered" evidence="1">
    <location>
        <begin position="40"/>
        <end position="68"/>
    </location>
</feature>
<dbReference type="AlphaFoldDB" id="A0A822XTN1"/>
<name>A0A822XTN1_NELNU</name>
<comment type="caution">
    <text evidence="2">The sequence shown here is derived from an EMBL/GenBank/DDBJ whole genome shotgun (WGS) entry which is preliminary data.</text>
</comment>
<evidence type="ECO:0000256" key="1">
    <source>
        <dbReference type="SAM" id="MobiDB-lite"/>
    </source>
</evidence>
<gene>
    <name evidence="2" type="ORF">HUJ06_026438</name>
</gene>
<accession>A0A822XTN1</accession>
<reference evidence="2 3" key="1">
    <citation type="journal article" date="2020" name="Mol. Biol. Evol.">
        <title>Distinct Expression and Methylation Patterns for Genes with Different Fates following a Single Whole-Genome Duplication in Flowering Plants.</title>
        <authorList>
            <person name="Shi T."/>
            <person name="Rahmani R.S."/>
            <person name="Gugger P.F."/>
            <person name="Wang M."/>
            <person name="Li H."/>
            <person name="Zhang Y."/>
            <person name="Li Z."/>
            <person name="Wang Q."/>
            <person name="Van de Peer Y."/>
            <person name="Marchal K."/>
            <person name="Chen J."/>
        </authorList>
    </citation>
    <scope>NUCLEOTIDE SEQUENCE [LARGE SCALE GENOMIC DNA]</scope>
    <source>
        <tissue evidence="2">Leaf</tissue>
    </source>
</reference>
<feature type="compositionally biased region" description="Basic residues" evidence="1">
    <location>
        <begin position="45"/>
        <end position="57"/>
    </location>
</feature>
<evidence type="ECO:0000313" key="3">
    <source>
        <dbReference type="Proteomes" id="UP000607653"/>
    </source>
</evidence>
<protein>
    <submittedName>
        <fullName evidence="2">Uncharacterized protein</fullName>
    </submittedName>
</protein>
<evidence type="ECO:0000313" key="2">
    <source>
        <dbReference type="EMBL" id="DAD24974.1"/>
    </source>
</evidence>
<dbReference type="EMBL" id="DUZY01000001">
    <property type="protein sequence ID" value="DAD24974.1"/>
    <property type="molecule type" value="Genomic_DNA"/>
</dbReference>